<evidence type="ECO:0000256" key="3">
    <source>
        <dbReference type="ARBA" id="ARBA00022795"/>
    </source>
</evidence>
<dbReference type="Proteomes" id="UP000295509">
    <property type="component" value="Unassembled WGS sequence"/>
</dbReference>
<reference evidence="6 7" key="1">
    <citation type="submission" date="2019-03" db="EMBL/GenBank/DDBJ databases">
        <title>Genomic Encyclopedia of Type Strains, Phase III (KMG-III): the genomes of soil and plant-associated and newly described type strains.</title>
        <authorList>
            <person name="Whitman W."/>
        </authorList>
    </citation>
    <scope>NUCLEOTIDE SEQUENCE [LARGE SCALE GENOMIC DNA]</scope>
    <source>
        <strain evidence="6 7">LMG 29544</strain>
    </source>
</reference>
<proteinExistence type="predicted"/>
<evidence type="ECO:0000313" key="6">
    <source>
        <dbReference type="EMBL" id="TDY51917.1"/>
    </source>
</evidence>
<name>A0A4R8LYN0_9BURK</name>
<evidence type="ECO:0000313" key="7">
    <source>
        <dbReference type="Proteomes" id="UP000295509"/>
    </source>
</evidence>
<dbReference type="Pfam" id="PF05400">
    <property type="entry name" value="FliT"/>
    <property type="match status" value="1"/>
</dbReference>
<keyword evidence="6" id="KW-0966">Cell projection</keyword>
<dbReference type="AlphaFoldDB" id="A0A4R8LYN0"/>
<dbReference type="InterPro" id="IPR008622">
    <property type="entry name" value="FliT"/>
</dbReference>
<dbReference type="OrthoDB" id="8527993at2"/>
<accession>A0A4R8LYN0</accession>
<keyword evidence="6" id="KW-0969">Cilium</keyword>
<comment type="subcellular location">
    <subcellularLocation>
        <location evidence="1">Cytoplasm</location>
        <location evidence="1">Cytosol</location>
    </subcellularLocation>
</comment>
<keyword evidence="7" id="KW-1185">Reference proteome</keyword>
<keyword evidence="6" id="KW-0282">Flagellum</keyword>
<organism evidence="6 7">
    <name type="scientific">Paraburkholderia rhizosphaerae</name>
    <dbReference type="NCBI Taxonomy" id="480658"/>
    <lineage>
        <taxon>Bacteria</taxon>
        <taxon>Pseudomonadati</taxon>
        <taxon>Pseudomonadota</taxon>
        <taxon>Betaproteobacteria</taxon>
        <taxon>Burkholderiales</taxon>
        <taxon>Burkholderiaceae</taxon>
        <taxon>Paraburkholderia</taxon>
    </lineage>
</organism>
<keyword evidence="4" id="KW-0143">Chaperone</keyword>
<keyword evidence="2" id="KW-0963">Cytoplasm</keyword>
<keyword evidence="3" id="KW-1005">Bacterial flagellum biogenesis</keyword>
<dbReference type="RefSeq" id="WP_134191681.1">
    <property type="nucleotide sequence ID" value="NZ_JBHLUW010000056.1"/>
</dbReference>
<sequence length="108" mass="12155">MTANDEYFARYEAIAAISCRMLTAARDALWGELAHMQNEYRNLVDSLKEAEVGVHLDDGERGRKYELIREILANDAAIRELANPRLAKLSALFAGRTAKVLKEIYGAR</sequence>
<protein>
    <recommendedName>
        <fullName evidence="5">Flagellar protein FliT</fullName>
    </recommendedName>
</protein>
<evidence type="ECO:0000256" key="5">
    <source>
        <dbReference type="ARBA" id="ARBA00093797"/>
    </source>
</evidence>
<gene>
    <name evidence="6" type="ORF">BX592_106213</name>
</gene>
<evidence type="ECO:0000256" key="4">
    <source>
        <dbReference type="ARBA" id="ARBA00023186"/>
    </source>
</evidence>
<dbReference type="GO" id="GO:0044781">
    <property type="term" value="P:bacterial-type flagellum organization"/>
    <property type="evidence" value="ECO:0007669"/>
    <property type="project" value="UniProtKB-KW"/>
</dbReference>
<dbReference type="Gene3D" id="1.20.58.380">
    <property type="entry name" value="Flagellar protein flit"/>
    <property type="match status" value="1"/>
</dbReference>
<dbReference type="EMBL" id="SORE01000006">
    <property type="protein sequence ID" value="TDY51917.1"/>
    <property type="molecule type" value="Genomic_DNA"/>
</dbReference>
<comment type="caution">
    <text evidence="6">The sequence shown here is derived from an EMBL/GenBank/DDBJ whole genome shotgun (WGS) entry which is preliminary data.</text>
</comment>
<evidence type="ECO:0000256" key="2">
    <source>
        <dbReference type="ARBA" id="ARBA00022490"/>
    </source>
</evidence>
<evidence type="ECO:0000256" key="1">
    <source>
        <dbReference type="ARBA" id="ARBA00004514"/>
    </source>
</evidence>